<dbReference type="EMBL" id="KB102814">
    <property type="protein sequence ID" value="ELK34778.1"/>
    <property type="molecule type" value="Genomic_DNA"/>
</dbReference>
<dbReference type="PANTHER" id="PTHR45652">
    <property type="entry name" value="GLIAL FIBRILLARY ACIDIC PROTEIN"/>
    <property type="match status" value="1"/>
</dbReference>
<gene>
    <name evidence="2" type="ORF">MDA_GLEAN10012492</name>
</gene>
<dbReference type="GO" id="GO:0099160">
    <property type="term" value="C:postsynaptic intermediate filament cytoskeleton"/>
    <property type="evidence" value="ECO:0007669"/>
    <property type="project" value="TreeGrafter"/>
</dbReference>
<dbReference type="Proteomes" id="UP000010556">
    <property type="component" value="Unassembled WGS sequence"/>
</dbReference>
<evidence type="ECO:0000313" key="2">
    <source>
        <dbReference type="EMBL" id="ELK34778.1"/>
    </source>
</evidence>
<protein>
    <submittedName>
        <fullName evidence="2">Neurofilament light polypeptide</fullName>
    </submittedName>
</protein>
<dbReference type="GO" id="GO:0030424">
    <property type="term" value="C:axon"/>
    <property type="evidence" value="ECO:0007669"/>
    <property type="project" value="TreeGrafter"/>
</dbReference>
<accession>L5MAL2</accession>
<dbReference type="GO" id="GO:0033693">
    <property type="term" value="P:neurofilament bundle assembly"/>
    <property type="evidence" value="ECO:0007669"/>
    <property type="project" value="TreeGrafter"/>
</dbReference>
<keyword evidence="3" id="KW-1185">Reference proteome</keyword>
<dbReference type="GO" id="GO:0005882">
    <property type="term" value="C:intermediate filament"/>
    <property type="evidence" value="ECO:0007669"/>
    <property type="project" value="TreeGrafter"/>
</dbReference>
<dbReference type="GO" id="GO:0005737">
    <property type="term" value="C:cytoplasm"/>
    <property type="evidence" value="ECO:0007669"/>
    <property type="project" value="TreeGrafter"/>
</dbReference>
<proteinExistence type="predicted"/>
<name>L5MAL2_MYODS</name>
<dbReference type="GO" id="GO:0099184">
    <property type="term" value="F:structural constituent of postsynaptic intermediate filament cytoskeleton"/>
    <property type="evidence" value="ECO:0007669"/>
    <property type="project" value="TreeGrafter"/>
</dbReference>
<evidence type="ECO:0000256" key="1">
    <source>
        <dbReference type="SAM" id="Coils"/>
    </source>
</evidence>
<dbReference type="AlphaFoldDB" id="L5MAL2"/>
<dbReference type="PANTHER" id="PTHR45652:SF8">
    <property type="entry name" value="NEUROFILAMENT LIGHT POLYPEPTIDE"/>
    <property type="match status" value="1"/>
</dbReference>
<dbReference type="InterPro" id="IPR050405">
    <property type="entry name" value="Intermediate_filament"/>
</dbReference>
<reference evidence="3" key="1">
    <citation type="journal article" date="2013" name="Science">
        <title>Comparative analysis of bat genomes provides insight into the evolution of flight and immunity.</title>
        <authorList>
            <person name="Zhang G."/>
            <person name="Cowled C."/>
            <person name="Shi Z."/>
            <person name="Huang Z."/>
            <person name="Bishop-Lilly K.A."/>
            <person name="Fang X."/>
            <person name="Wynne J.W."/>
            <person name="Xiong Z."/>
            <person name="Baker M.L."/>
            <person name="Zhao W."/>
            <person name="Tachedjian M."/>
            <person name="Zhu Y."/>
            <person name="Zhou P."/>
            <person name="Jiang X."/>
            <person name="Ng J."/>
            <person name="Yang L."/>
            <person name="Wu L."/>
            <person name="Xiao J."/>
            <person name="Feng Y."/>
            <person name="Chen Y."/>
            <person name="Sun X."/>
            <person name="Zhang Y."/>
            <person name="Marsh G.A."/>
            <person name="Crameri G."/>
            <person name="Broder C.C."/>
            <person name="Frey K.G."/>
            <person name="Wang L.F."/>
            <person name="Wang J."/>
        </authorList>
    </citation>
    <scope>NUCLEOTIDE SEQUENCE [LARGE SCALE GENOMIC DNA]</scope>
</reference>
<organism evidence="2 3">
    <name type="scientific">Myotis davidii</name>
    <name type="common">David's myotis</name>
    <dbReference type="NCBI Taxonomy" id="225400"/>
    <lineage>
        <taxon>Eukaryota</taxon>
        <taxon>Metazoa</taxon>
        <taxon>Chordata</taxon>
        <taxon>Craniata</taxon>
        <taxon>Vertebrata</taxon>
        <taxon>Euteleostomi</taxon>
        <taxon>Mammalia</taxon>
        <taxon>Eutheria</taxon>
        <taxon>Laurasiatheria</taxon>
        <taxon>Chiroptera</taxon>
        <taxon>Yangochiroptera</taxon>
        <taxon>Vespertilionidae</taxon>
        <taxon>Myotis</taxon>
    </lineage>
</organism>
<dbReference type="Gene3D" id="1.20.5.170">
    <property type="match status" value="1"/>
</dbReference>
<evidence type="ECO:0000313" key="3">
    <source>
        <dbReference type="Proteomes" id="UP000010556"/>
    </source>
</evidence>
<keyword evidence="1" id="KW-0175">Coiled coil</keyword>
<feature type="coiled-coil region" evidence="1">
    <location>
        <begin position="65"/>
        <end position="110"/>
    </location>
</feature>
<sequence length="112" mass="13016">MDGIAFLKKVREEEIAELQAQIQYTQMSVEVDLFSKPDLFELLKDIWPRRGSESRRLLKAKTLEMEACRGMEEVLEQQLQELEEKQNADISAMQDTINKLENDLRTAKSELA</sequence>